<evidence type="ECO:0000256" key="1">
    <source>
        <dbReference type="ARBA" id="ARBA00004141"/>
    </source>
</evidence>
<dbReference type="InterPro" id="IPR007267">
    <property type="entry name" value="GtrA_DPMS_TM"/>
</dbReference>
<dbReference type="EMBL" id="WNJO01000004">
    <property type="protein sequence ID" value="MTV81976.1"/>
    <property type="molecule type" value="Genomic_DNA"/>
</dbReference>
<dbReference type="GO" id="GO:0005886">
    <property type="term" value="C:plasma membrane"/>
    <property type="evidence" value="ECO:0007669"/>
    <property type="project" value="TreeGrafter"/>
</dbReference>
<dbReference type="Proteomes" id="UP000466388">
    <property type="component" value="Unassembled WGS sequence"/>
</dbReference>
<keyword evidence="9" id="KW-1185">Reference proteome</keyword>
<evidence type="ECO:0000313" key="8">
    <source>
        <dbReference type="EMBL" id="MTV81976.1"/>
    </source>
</evidence>
<feature type="transmembrane region" description="Helical" evidence="6">
    <location>
        <begin position="41"/>
        <end position="59"/>
    </location>
</feature>
<protein>
    <submittedName>
        <fullName evidence="8">GtrA family protein</fullName>
    </submittedName>
</protein>
<feature type="transmembrane region" description="Helical" evidence="6">
    <location>
        <begin position="113"/>
        <end position="132"/>
    </location>
</feature>
<comment type="caution">
    <text evidence="8">The sequence shown here is derived from an EMBL/GenBank/DDBJ whole genome shotgun (WGS) entry which is preliminary data.</text>
</comment>
<keyword evidence="3 6" id="KW-0812">Transmembrane</keyword>
<comment type="subcellular location">
    <subcellularLocation>
        <location evidence="1">Membrane</location>
        <topology evidence="1">Multi-pass membrane protein</topology>
    </subcellularLocation>
</comment>
<name>A0A7X3C2W2_9LACO</name>
<dbReference type="PANTHER" id="PTHR38459:SF5">
    <property type="entry name" value="CELL WALL TEICHOIC ACID GLYCOSYLATION PROTEIN GTCA"/>
    <property type="match status" value="1"/>
</dbReference>
<dbReference type="PANTHER" id="PTHR38459">
    <property type="entry name" value="PROPHAGE BACTOPRENOL-LINKED GLUCOSE TRANSLOCASE HOMOLOG"/>
    <property type="match status" value="1"/>
</dbReference>
<dbReference type="Pfam" id="PF04138">
    <property type="entry name" value="GtrA_DPMS_TM"/>
    <property type="match status" value="1"/>
</dbReference>
<keyword evidence="4 6" id="KW-1133">Transmembrane helix</keyword>
<feature type="transmembrane region" description="Helical" evidence="6">
    <location>
        <begin position="80"/>
        <end position="101"/>
    </location>
</feature>
<evidence type="ECO:0000256" key="2">
    <source>
        <dbReference type="ARBA" id="ARBA00009399"/>
    </source>
</evidence>
<dbReference type="GO" id="GO:0000271">
    <property type="term" value="P:polysaccharide biosynthetic process"/>
    <property type="evidence" value="ECO:0007669"/>
    <property type="project" value="InterPro"/>
</dbReference>
<evidence type="ECO:0000256" key="6">
    <source>
        <dbReference type="SAM" id="Phobius"/>
    </source>
</evidence>
<evidence type="ECO:0000256" key="5">
    <source>
        <dbReference type="ARBA" id="ARBA00023136"/>
    </source>
</evidence>
<evidence type="ECO:0000259" key="7">
    <source>
        <dbReference type="Pfam" id="PF04138"/>
    </source>
</evidence>
<sequence>MNTIWKLFKQYQSVISYLFFGGLTTLINIVVFALLQPKMNYQIANVIAWFLSVLFAFITNKLWVFNSKSLKLGTILRETFSFFAFRLASLAIDLLIMYVGITLLSGNPLLVKIIDNVIVVILNYFFSKWFIFRVHQ</sequence>
<organism evidence="8 9">
    <name type="scientific">Secundilactobacillus folii</name>
    <dbReference type="NCBI Taxonomy" id="2678357"/>
    <lineage>
        <taxon>Bacteria</taxon>
        <taxon>Bacillati</taxon>
        <taxon>Bacillota</taxon>
        <taxon>Bacilli</taxon>
        <taxon>Lactobacillales</taxon>
        <taxon>Lactobacillaceae</taxon>
        <taxon>Secundilactobacillus</taxon>
    </lineage>
</organism>
<dbReference type="InterPro" id="IPR051401">
    <property type="entry name" value="GtrA_CellWall_Glycosyl"/>
</dbReference>
<dbReference type="AlphaFoldDB" id="A0A7X3C2W2"/>
<keyword evidence="5 6" id="KW-0472">Membrane</keyword>
<feature type="transmembrane region" description="Helical" evidence="6">
    <location>
        <begin position="14"/>
        <end position="35"/>
    </location>
</feature>
<dbReference type="RefSeq" id="WP_155431247.1">
    <property type="nucleotide sequence ID" value="NZ_WNJO01000004.1"/>
</dbReference>
<gene>
    <name evidence="8" type="ORF">GM612_04840</name>
</gene>
<evidence type="ECO:0000313" key="9">
    <source>
        <dbReference type="Proteomes" id="UP000466388"/>
    </source>
</evidence>
<reference evidence="8 9" key="1">
    <citation type="submission" date="2019-11" db="EMBL/GenBank/DDBJ databases">
        <title>Lactobacillus sp. nov. CRM56-3, isolated from fermented tea leaves.</title>
        <authorList>
            <person name="Phuengjayaem S."/>
            <person name="Tanasupawat S."/>
        </authorList>
    </citation>
    <scope>NUCLEOTIDE SEQUENCE [LARGE SCALE GENOMIC DNA]</scope>
    <source>
        <strain evidence="8 9">CRM56-3</strain>
    </source>
</reference>
<accession>A0A7X3C2W2</accession>
<evidence type="ECO:0000256" key="3">
    <source>
        <dbReference type="ARBA" id="ARBA00022692"/>
    </source>
</evidence>
<proteinExistence type="inferred from homology"/>
<comment type="similarity">
    <text evidence="2">Belongs to the GtrA family.</text>
</comment>
<evidence type="ECO:0000256" key="4">
    <source>
        <dbReference type="ARBA" id="ARBA00022989"/>
    </source>
</evidence>
<feature type="domain" description="GtrA/DPMS transmembrane" evidence="7">
    <location>
        <begin position="17"/>
        <end position="132"/>
    </location>
</feature>